<reference evidence="9" key="1">
    <citation type="submission" date="2014-11" db="EMBL/GenBank/DDBJ databases">
        <authorList>
            <person name="Hornung B.V."/>
        </authorList>
    </citation>
    <scope>NUCLEOTIDE SEQUENCE</scope>
    <source>
        <strain evidence="9">INE</strain>
    </source>
</reference>
<dbReference type="Pfam" id="PF13370">
    <property type="entry name" value="Fer4_13"/>
    <property type="match status" value="1"/>
</dbReference>
<keyword evidence="1 6" id="KW-0813">Transport</keyword>
<keyword evidence="3 6" id="KW-0249">Electron transport</keyword>
<feature type="domain" description="4Fe-4S ferredoxin-type" evidence="7">
    <location>
        <begin position="1"/>
        <end position="29"/>
    </location>
</feature>
<dbReference type="InterPro" id="IPR001080">
    <property type="entry name" value="3Fe4S_ferredoxin"/>
</dbReference>
<dbReference type="Proteomes" id="UP001071230">
    <property type="component" value="Unassembled WGS sequence"/>
</dbReference>
<dbReference type="EMBL" id="CDGJ01000048">
    <property type="protein sequence ID" value="CEJ07280.1"/>
    <property type="molecule type" value="Genomic_DNA"/>
</dbReference>
<keyword evidence="10" id="KW-1185">Reference proteome</keyword>
<protein>
    <recommendedName>
        <fullName evidence="6">Ferredoxin</fullName>
    </recommendedName>
</protein>
<evidence type="ECO:0000313" key="10">
    <source>
        <dbReference type="Proteomes" id="UP001071230"/>
    </source>
</evidence>
<dbReference type="EMBL" id="LR746496">
    <property type="protein sequence ID" value="CAA7602574.1"/>
    <property type="molecule type" value="Genomic_DNA"/>
</dbReference>
<dbReference type="PANTHER" id="PTHR36923:SF3">
    <property type="entry name" value="FERREDOXIN"/>
    <property type="match status" value="1"/>
</dbReference>
<dbReference type="InterPro" id="IPR017896">
    <property type="entry name" value="4Fe4S_Fe-S-bd"/>
</dbReference>
<dbReference type="GO" id="GO:0009055">
    <property type="term" value="F:electron transfer activity"/>
    <property type="evidence" value="ECO:0007669"/>
    <property type="project" value="UniProtKB-UniRule"/>
</dbReference>
<reference evidence="8" key="2">
    <citation type="submission" date="2020-01" db="EMBL/GenBank/DDBJ databases">
        <authorList>
            <person name="Hornung B."/>
        </authorList>
    </citation>
    <scope>NUCLEOTIDE SEQUENCE</scope>
    <source>
        <strain evidence="8">PacBioINE</strain>
    </source>
</reference>
<proteinExistence type="predicted"/>
<accession>A0A8S0WQE8</accession>
<dbReference type="InterPro" id="IPR051269">
    <property type="entry name" value="Fe-S_cluster_ET"/>
</dbReference>
<keyword evidence="5 6" id="KW-0411">Iron-sulfur</keyword>
<dbReference type="PROSITE" id="PS51379">
    <property type="entry name" value="4FE4S_FER_2"/>
    <property type="match status" value="1"/>
</dbReference>
<dbReference type="Proteomes" id="UP000836597">
    <property type="component" value="Chromosome"/>
</dbReference>
<organism evidence="8">
    <name type="scientific">Acididesulfobacillus acetoxydans</name>
    <dbReference type="NCBI Taxonomy" id="1561005"/>
    <lineage>
        <taxon>Bacteria</taxon>
        <taxon>Bacillati</taxon>
        <taxon>Bacillota</taxon>
        <taxon>Clostridia</taxon>
        <taxon>Eubacteriales</taxon>
        <taxon>Peptococcaceae</taxon>
        <taxon>Acididesulfobacillus</taxon>
    </lineage>
</organism>
<evidence type="ECO:0000313" key="9">
    <source>
        <dbReference type="EMBL" id="CEJ07280.1"/>
    </source>
</evidence>
<evidence type="ECO:0000256" key="2">
    <source>
        <dbReference type="ARBA" id="ARBA00022723"/>
    </source>
</evidence>
<evidence type="ECO:0000256" key="5">
    <source>
        <dbReference type="ARBA" id="ARBA00023014"/>
    </source>
</evidence>
<dbReference type="PROSITE" id="PS00198">
    <property type="entry name" value="4FE4S_FER_1"/>
    <property type="match status" value="1"/>
</dbReference>
<dbReference type="GO" id="GO:0051536">
    <property type="term" value="F:iron-sulfur cluster binding"/>
    <property type="evidence" value="ECO:0007669"/>
    <property type="project" value="UniProtKB-KW"/>
</dbReference>
<dbReference type="AlphaFoldDB" id="A0A8S0WQE8"/>
<comment type="function">
    <text evidence="6">Ferredoxins are iron-sulfur proteins that transfer electrons in a wide variety of metabolic reactions.</text>
</comment>
<dbReference type="Gene3D" id="3.30.70.20">
    <property type="match status" value="1"/>
</dbReference>
<keyword evidence="2 6" id="KW-0479">Metal-binding</keyword>
<dbReference type="PRINTS" id="PR00352">
    <property type="entry name" value="3FE4SFRDOXIN"/>
</dbReference>
<evidence type="ECO:0000259" key="7">
    <source>
        <dbReference type="PROSITE" id="PS51379"/>
    </source>
</evidence>
<evidence type="ECO:0000313" key="8">
    <source>
        <dbReference type="EMBL" id="CAA7602574.1"/>
    </source>
</evidence>
<gene>
    <name evidence="9" type="ORF">DEACI_1741</name>
    <name evidence="8" type="ORF">DEACI_3253</name>
</gene>
<evidence type="ECO:0000256" key="1">
    <source>
        <dbReference type="ARBA" id="ARBA00022448"/>
    </source>
</evidence>
<dbReference type="SUPFAM" id="SSF54862">
    <property type="entry name" value="4Fe-4S ferredoxins"/>
    <property type="match status" value="1"/>
</dbReference>
<dbReference type="KEGG" id="aacx:DEACI_3253"/>
<name>A0A8S0WQE8_9FIRM</name>
<sequence>MYATVNQADCIGCGSCEAVCPEVFRMNDQGLAEAYTNPVPPEAEESAKEAAQMCPGEAIVLE</sequence>
<evidence type="ECO:0000256" key="3">
    <source>
        <dbReference type="ARBA" id="ARBA00022982"/>
    </source>
</evidence>
<keyword evidence="4 6" id="KW-0408">Iron</keyword>
<dbReference type="PANTHER" id="PTHR36923">
    <property type="entry name" value="FERREDOXIN"/>
    <property type="match status" value="1"/>
</dbReference>
<dbReference type="InterPro" id="IPR017900">
    <property type="entry name" value="4Fe4S_Fe_S_CS"/>
</dbReference>
<evidence type="ECO:0000256" key="6">
    <source>
        <dbReference type="RuleBase" id="RU368020"/>
    </source>
</evidence>
<evidence type="ECO:0000256" key="4">
    <source>
        <dbReference type="ARBA" id="ARBA00023004"/>
    </source>
</evidence>
<dbReference type="GO" id="GO:0005506">
    <property type="term" value="F:iron ion binding"/>
    <property type="evidence" value="ECO:0007669"/>
    <property type="project" value="UniProtKB-UniRule"/>
</dbReference>
<dbReference type="RefSeq" id="WP_047829683.1">
    <property type="nucleotide sequence ID" value="NZ_CDGJ01000048.1"/>
</dbReference>